<dbReference type="PROSITE" id="PS51257">
    <property type="entry name" value="PROKAR_LIPOPROTEIN"/>
    <property type="match status" value="1"/>
</dbReference>
<dbReference type="EMBL" id="JAHWXT010000005">
    <property type="protein sequence ID" value="MCF0265859.1"/>
    <property type="molecule type" value="Genomic_DNA"/>
</dbReference>
<evidence type="ECO:0000313" key="1">
    <source>
        <dbReference type="EMBL" id="MCF0265859.1"/>
    </source>
</evidence>
<dbReference type="Proteomes" id="UP000887320">
    <property type="component" value="Unassembled WGS sequence"/>
</dbReference>
<gene>
    <name evidence="1" type="ORF">KW868_15545</name>
</gene>
<evidence type="ECO:0000313" key="2">
    <source>
        <dbReference type="Proteomes" id="UP000887320"/>
    </source>
</evidence>
<comment type="caution">
    <text evidence="1">The sequence shown here is derived from an EMBL/GenBank/DDBJ whole genome shotgun (WGS) entry which is preliminary data.</text>
</comment>
<accession>A0A8X8GEG5</accession>
<name>A0A8X8GEG5_ACIGI</name>
<sequence length="138" mass="15609">MNRFIFLVPILISLSSCYPIYKTQKPQVTVTVVNEQGVAISDVKVVLVTAVHPAKIDDQYDEKFTNKLGIVNFEKQAQWKVESLMIHGVQVNDWNLCLAKDGYITQEFVDVGKKAQIKIILKKGKTPLKQYPLSMLEG</sequence>
<proteinExistence type="predicted"/>
<dbReference type="AlphaFoldDB" id="A0A8X8GEG5"/>
<reference evidence="1" key="1">
    <citation type="submission" date="2021-07" db="EMBL/GenBank/DDBJ databases">
        <authorList>
            <person name="Fernandez M."/>
            <person name="Pereira P."/>
            <person name="Torres Tejerizo G.A."/>
            <person name="Gonzalez P."/>
            <person name="Agostini E."/>
        </authorList>
    </citation>
    <scope>NUCLEOTIDE SEQUENCE</scope>
    <source>
        <strain evidence="1">SFC 500-1A</strain>
    </source>
</reference>
<organism evidence="1 2">
    <name type="scientific">Acinetobacter guillouiae</name>
    <name type="common">Acinetobacter genomosp. 11</name>
    <dbReference type="NCBI Taxonomy" id="106649"/>
    <lineage>
        <taxon>Bacteria</taxon>
        <taxon>Pseudomonadati</taxon>
        <taxon>Pseudomonadota</taxon>
        <taxon>Gammaproteobacteria</taxon>
        <taxon>Moraxellales</taxon>
        <taxon>Moraxellaceae</taxon>
        <taxon>Acinetobacter</taxon>
    </lineage>
</organism>
<protein>
    <recommendedName>
        <fullName evidence="3">Lipoprotein</fullName>
    </recommendedName>
</protein>
<dbReference type="RefSeq" id="WP_234623869.1">
    <property type="nucleotide sequence ID" value="NZ_JAHWXT010000005.1"/>
</dbReference>
<evidence type="ECO:0008006" key="3">
    <source>
        <dbReference type="Google" id="ProtNLM"/>
    </source>
</evidence>